<dbReference type="Proteomes" id="UP001631949">
    <property type="component" value="Unassembled WGS sequence"/>
</dbReference>
<evidence type="ECO:0000256" key="2">
    <source>
        <dbReference type="ARBA" id="ARBA00022475"/>
    </source>
</evidence>
<keyword evidence="2 8" id="KW-1003">Cell membrane</keyword>
<feature type="transmembrane region" description="Helical" evidence="8">
    <location>
        <begin position="193"/>
        <end position="216"/>
    </location>
</feature>
<feature type="transmembrane region" description="Helical" evidence="8">
    <location>
        <begin position="316"/>
        <end position="334"/>
    </location>
</feature>
<evidence type="ECO:0000256" key="9">
    <source>
        <dbReference type="PIRNR" id="PIRNR002869"/>
    </source>
</evidence>
<evidence type="ECO:0000256" key="8">
    <source>
        <dbReference type="HAMAP-Rule" id="MF_02078"/>
    </source>
</evidence>
<dbReference type="EMBL" id="JBJUVG010000001">
    <property type="protein sequence ID" value="MFM9412857.1"/>
    <property type="molecule type" value="Genomic_DNA"/>
</dbReference>
<comment type="function">
    <text evidence="8 9">Involved in peptidoglycan biosynthesis. Transports lipid-linked peptidoglycan precursors from the inner to the outer leaflet of the cytoplasmic membrane.</text>
</comment>
<feature type="transmembrane region" description="Helical" evidence="8">
    <location>
        <begin position="448"/>
        <end position="470"/>
    </location>
</feature>
<keyword evidence="4 8" id="KW-0133">Cell shape</keyword>
<accession>A0ABW9GVT3</accession>
<keyword evidence="8 9" id="KW-0961">Cell wall biogenesis/degradation</keyword>
<keyword evidence="7 8" id="KW-0472">Membrane</keyword>
<evidence type="ECO:0000256" key="5">
    <source>
        <dbReference type="ARBA" id="ARBA00022984"/>
    </source>
</evidence>
<evidence type="ECO:0000256" key="4">
    <source>
        <dbReference type="ARBA" id="ARBA00022960"/>
    </source>
</evidence>
<gene>
    <name evidence="8 10" type="primary">murJ</name>
    <name evidence="10" type="ORF">ACKQTC_00475</name>
</gene>
<feature type="transmembrane region" description="Helical" evidence="8">
    <location>
        <begin position="168"/>
        <end position="187"/>
    </location>
</feature>
<evidence type="ECO:0000256" key="1">
    <source>
        <dbReference type="ARBA" id="ARBA00004651"/>
    </source>
</evidence>
<comment type="similarity">
    <text evidence="8 9">Belongs to the MurJ/MviN family.</text>
</comment>
<keyword evidence="8 9" id="KW-0813">Transport</keyword>
<feature type="transmembrane region" description="Helical" evidence="8">
    <location>
        <begin position="236"/>
        <end position="257"/>
    </location>
</feature>
<organism evidence="10 11">
    <name type="scientific">Peptococcus simiae</name>
    <dbReference type="NCBI Taxonomy" id="1643805"/>
    <lineage>
        <taxon>Bacteria</taxon>
        <taxon>Bacillati</taxon>
        <taxon>Bacillota</taxon>
        <taxon>Clostridia</taxon>
        <taxon>Eubacteriales</taxon>
        <taxon>Peptococcaceae</taxon>
        <taxon>Peptococcus</taxon>
    </lineage>
</organism>
<dbReference type="PRINTS" id="PR01806">
    <property type="entry name" value="VIRFACTRMVIN"/>
</dbReference>
<dbReference type="Pfam" id="PF03023">
    <property type="entry name" value="MurJ"/>
    <property type="match status" value="1"/>
</dbReference>
<feature type="transmembrane region" description="Helical" evidence="8">
    <location>
        <begin position="482"/>
        <end position="506"/>
    </location>
</feature>
<keyword evidence="11" id="KW-1185">Reference proteome</keyword>
<dbReference type="RefSeq" id="WP_408976488.1">
    <property type="nucleotide sequence ID" value="NZ_JBJUVG010000001.1"/>
</dbReference>
<dbReference type="HAMAP" id="MF_02078">
    <property type="entry name" value="MurJ_MviN"/>
    <property type="match status" value="1"/>
</dbReference>
<dbReference type="CDD" id="cd13123">
    <property type="entry name" value="MATE_MurJ_like"/>
    <property type="match status" value="1"/>
</dbReference>
<comment type="caution">
    <text evidence="10">The sequence shown here is derived from an EMBL/GenBank/DDBJ whole genome shotgun (WGS) entry which is preliminary data.</text>
</comment>
<dbReference type="NCBIfam" id="TIGR01695">
    <property type="entry name" value="murJ_mviN"/>
    <property type="match status" value="1"/>
</dbReference>
<dbReference type="PANTHER" id="PTHR47019">
    <property type="entry name" value="LIPID II FLIPPASE MURJ"/>
    <property type="match status" value="1"/>
</dbReference>
<dbReference type="InterPro" id="IPR051050">
    <property type="entry name" value="Lipid_II_flippase_MurJ/MviN"/>
</dbReference>
<proteinExistence type="inferred from homology"/>
<name>A0ABW9GVT3_9FIRM</name>
<feature type="transmembrane region" description="Helical" evidence="8">
    <location>
        <begin position="391"/>
        <end position="412"/>
    </location>
</feature>
<dbReference type="PANTHER" id="PTHR47019:SF1">
    <property type="entry name" value="LIPID II FLIPPASE MURJ"/>
    <property type="match status" value="1"/>
</dbReference>
<feature type="transmembrane region" description="Helical" evidence="8">
    <location>
        <begin position="418"/>
        <end position="436"/>
    </location>
</feature>
<evidence type="ECO:0000313" key="10">
    <source>
        <dbReference type="EMBL" id="MFM9412857.1"/>
    </source>
</evidence>
<keyword evidence="3 8" id="KW-0812">Transmembrane</keyword>
<feature type="transmembrane region" description="Helical" evidence="8">
    <location>
        <begin position="354"/>
        <end position="371"/>
    </location>
</feature>
<evidence type="ECO:0000313" key="11">
    <source>
        <dbReference type="Proteomes" id="UP001631949"/>
    </source>
</evidence>
<feature type="transmembrane region" description="Helical" evidence="8">
    <location>
        <begin position="277"/>
        <end position="295"/>
    </location>
</feature>
<dbReference type="InterPro" id="IPR004268">
    <property type="entry name" value="MurJ"/>
</dbReference>
<dbReference type="PIRSF" id="PIRSF002869">
    <property type="entry name" value="MviN"/>
    <property type="match status" value="1"/>
</dbReference>
<reference evidence="10 11" key="1">
    <citation type="journal article" date="2016" name="Int. J. Syst. Evol. Microbiol.">
        <title>Peptococcus simiae sp. nov., isolated from rhesus macaque faeces and emended description of the genus Peptococcus.</title>
        <authorList>
            <person name="Shkoporov A.N."/>
            <person name="Efimov B.A."/>
            <person name="Kondova I."/>
            <person name="Ouwerling B."/>
            <person name="Chaplin A.V."/>
            <person name="Shcherbakova V.A."/>
            <person name="Langermans J.A.M."/>
        </authorList>
    </citation>
    <scope>NUCLEOTIDE SEQUENCE [LARGE SCALE GENOMIC DNA]</scope>
    <source>
        <strain evidence="10 11">M108</strain>
    </source>
</reference>
<feature type="transmembrane region" description="Helical" evidence="8">
    <location>
        <begin position="55"/>
        <end position="81"/>
    </location>
</feature>
<keyword evidence="5 8" id="KW-0573">Peptidoglycan synthesis</keyword>
<comment type="subcellular location">
    <subcellularLocation>
        <location evidence="1 8">Cell membrane</location>
        <topology evidence="1 8">Multi-pass membrane protein</topology>
    </subcellularLocation>
</comment>
<evidence type="ECO:0000256" key="6">
    <source>
        <dbReference type="ARBA" id="ARBA00022989"/>
    </source>
</evidence>
<feature type="transmembrane region" description="Helical" evidence="8">
    <location>
        <begin position="93"/>
        <end position="115"/>
    </location>
</feature>
<sequence>MGLFKGGLKRRSLGQIAGFLILMSAASRVLGYVREIVLTTVFGQGPLTDAYKAAFLIPDVLYLILIGGAFSTAFIPVLSGYFTKGEDEEAWKVASTILNFVLVAVTVGIGLLYLAAPWVVLHFISPGYAVETQALTIYLTRVMLIQSFFMCLSGIAQGICHVHQQFTAPAVGPLLYNIAIIVIGLQLMDQYGIRAFAYGVVIGSFLNFAVHVPYLVKLGFRYYPVLDLRHPGVVEFFRLALPVILGLSVIYLNTFVTQYLGSWLAPGTVTLLNNANRLMQLPVGVFAIAIATAYFPRLAESVSAGEMAAFKKQLTAGINQIFFLLVPASVGLWAVSEPLIRALYLQGRFTDHNVVVTAQALALYAIGIVGYSQQQMLNRGFYAVRDTRSAVLMNVVVIGTNIALSFLLVGPMDFRGLALAYSIAGMLAMVLLFVVLRQKIGAFGGRHIAQSLVKVLVASAVMLLAVRLTLFGLDGLTLTSKAAQLLVLGMAITIGMASYTGMALILRIDEMEEAVGSLRRKLRL</sequence>
<comment type="pathway">
    <text evidence="8">Cell wall biogenesis; peptidoglycan biosynthesis.</text>
</comment>
<protein>
    <recommendedName>
        <fullName evidence="8">Probable lipid II flippase MurJ</fullName>
    </recommendedName>
</protein>
<evidence type="ECO:0000256" key="7">
    <source>
        <dbReference type="ARBA" id="ARBA00023136"/>
    </source>
</evidence>
<evidence type="ECO:0000256" key="3">
    <source>
        <dbReference type="ARBA" id="ARBA00022692"/>
    </source>
</evidence>
<feature type="transmembrane region" description="Helical" evidence="8">
    <location>
        <begin position="135"/>
        <end position="156"/>
    </location>
</feature>
<keyword evidence="6 8" id="KW-1133">Transmembrane helix</keyword>